<keyword evidence="2" id="KW-1185">Reference proteome</keyword>
<name>A0A0L0CRI1_LUCCU</name>
<organism evidence="1 2">
    <name type="scientific">Lucilia cuprina</name>
    <name type="common">Green bottle fly</name>
    <name type="synonym">Australian sheep blowfly</name>
    <dbReference type="NCBI Taxonomy" id="7375"/>
    <lineage>
        <taxon>Eukaryota</taxon>
        <taxon>Metazoa</taxon>
        <taxon>Ecdysozoa</taxon>
        <taxon>Arthropoda</taxon>
        <taxon>Hexapoda</taxon>
        <taxon>Insecta</taxon>
        <taxon>Pterygota</taxon>
        <taxon>Neoptera</taxon>
        <taxon>Endopterygota</taxon>
        <taxon>Diptera</taxon>
        <taxon>Brachycera</taxon>
        <taxon>Muscomorpha</taxon>
        <taxon>Oestroidea</taxon>
        <taxon>Calliphoridae</taxon>
        <taxon>Luciliinae</taxon>
        <taxon>Lucilia</taxon>
    </lineage>
</organism>
<sequence>MEMVGWPVGRIESSNKVNVPKLIQFVASSELTTISPVLFYLGKTFKRILVITSFFTEQQQHPSSIKLRGSWYRCLTGCLLKLPRKALPVGRKEMLQVKSKKVADRTVANDLIKVHNFSYEKKTNIYRYKDTAVNEINRIQKVCEMKLTHEM</sequence>
<reference evidence="1 2" key="1">
    <citation type="journal article" date="2015" name="Nat. Commun.">
        <title>Lucilia cuprina genome unlocks parasitic fly biology to underpin future interventions.</title>
        <authorList>
            <person name="Anstead C.A."/>
            <person name="Korhonen P.K."/>
            <person name="Young N.D."/>
            <person name="Hall R.S."/>
            <person name="Jex A.R."/>
            <person name="Murali S.C."/>
            <person name="Hughes D.S."/>
            <person name="Lee S.F."/>
            <person name="Perry T."/>
            <person name="Stroehlein A.J."/>
            <person name="Ansell B.R."/>
            <person name="Breugelmans B."/>
            <person name="Hofmann A."/>
            <person name="Qu J."/>
            <person name="Dugan S."/>
            <person name="Lee S.L."/>
            <person name="Chao H."/>
            <person name="Dinh H."/>
            <person name="Han Y."/>
            <person name="Doddapaneni H.V."/>
            <person name="Worley K.C."/>
            <person name="Muzny D.M."/>
            <person name="Ioannidis P."/>
            <person name="Waterhouse R.M."/>
            <person name="Zdobnov E.M."/>
            <person name="James P.J."/>
            <person name="Bagnall N.H."/>
            <person name="Kotze A.C."/>
            <person name="Gibbs R.A."/>
            <person name="Richards S."/>
            <person name="Batterham P."/>
            <person name="Gasser R.B."/>
        </authorList>
    </citation>
    <scope>NUCLEOTIDE SEQUENCE [LARGE SCALE GENOMIC DNA]</scope>
    <source>
        <strain evidence="1 2">LS</strain>
        <tissue evidence="1">Full body</tissue>
    </source>
</reference>
<gene>
    <name evidence="1" type="ORF">FF38_10968</name>
</gene>
<evidence type="ECO:0000313" key="2">
    <source>
        <dbReference type="Proteomes" id="UP000037069"/>
    </source>
</evidence>
<accession>A0A0L0CRI1</accession>
<proteinExistence type="predicted"/>
<comment type="caution">
    <text evidence="1">The sequence shown here is derived from an EMBL/GenBank/DDBJ whole genome shotgun (WGS) entry which is preliminary data.</text>
</comment>
<dbReference type="Proteomes" id="UP000037069">
    <property type="component" value="Unassembled WGS sequence"/>
</dbReference>
<dbReference type="AlphaFoldDB" id="A0A0L0CRI1"/>
<evidence type="ECO:0000313" key="1">
    <source>
        <dbReference type="EMBL" id="KNC34847.1"/>
    </source>
</evidence>
<dbReference type="EMBL" id="JRES01000023">
    <property type="protein sequence ID" value="KNC34847.1"/>
    <property type="molecule type" value="Genomic_DNA"/>
</dbReference>
<protein>
    <submittedName>
        <fullName evidence="1">Uncharacterized protein</fullName>
    </submittedName>
</protein>